<dbReference type="Proteomes" id="UP001196530">
    <property type="component" value="Unassembled WGS sequence"/>
</dbReference>
<dbReference type="EMBL" id="JAHLUX010000004">
    <property type="protein sequence ID" value="KAG7819330.1"/>
    <property type="molecule type" value="Genomic_DNA"/>
</dbReference>
<comment type="subcellular location">
    <subcellularLocation>
        <location evidence="1">Membrane</location>
        <topology evidence="1">Multi-pass membrane protein</topology>
    </subcellularLocation>
</comment>
<dbReference type="InterPro" id="IPR003439">
    <property type="entry name" value="ABC_transporter-like_ATP-bd"/>
</dbReference>
<name>A0AAN6DF78_PICAN</name>
<dbReference type="PROSITE" id="PS50893">
    <property type="entry name" value="ABC_TRANSPORTER_2"/>
    <property type="match status" value="1"/>
</dbReference>
<accession>A0AAN6DF78</accession>
<organism evidence="11 12">
    <name type="scientific">Pichia angusta</name>
    <name type="common">Yeast</name>
    <name type="synonym">Hansenula polymorpha</name>
    <dbReference type="NCBI Taxonomy" id="870730"/>
    <lineage>
        <taxon>Eukaryota</taxon>
        <taxon>Fungi</taxon>
        <taxon>Dikarya</taxon>
        <taxon>Ascomycota</taxon>
        <taxon>Saccharomycotina</taxon>
        <taxon>Pichiomycetes</taxon>
        <taxon>Pichiales</taxon>
        <taxon>Pichiaceae</taxon>
        <taxon>Ogataea</taxon>
    </lineage>
</organism>
<feature type="transmembrane region" description="Helical" evidence="8">
    <location>
        <begin position="1002"/>
        <end position="1023"/>
    </location>
</feature>
<evidence type="ECO:0000256" key="8">
    <source>
        <dbReference type="SAM" id="Phobius"/>
    </source>
</evidence>
<gene>
    <name evidence="11" type="ORF">KL928_002004</name>
</gene>
<evidence type="ECO:0000256" key="3">
    <source>
        <dbReference type="ARBA" id="ARBA00022692"/>
    </source>
</evidence>
<dbReference type="GO" id="GO:0016020">
    <property type="term" value="C:membrane"/>
    <property type="evidence" value="ECO:0007669"/>
    <property type="project" value="UniProtKB-SubCell"/>
</dbReference>
<dbReference type="InterPro" id="IPR027417">
    <property type="entry name" value="P-loop_NTPase"/>
</dbReference>
<evidence type="ECO:0000256" key="5">
    <source>
        <dbReference type="ARBA" id="ARBA00022840"/>
    </source>
</evidence>
<dbReference type="SMART" id="SM00382">
    <property type="entry name" value="AAA"/>
    <property type="match status" value="1"/>
</dbReference>
<keyword evidence="3 8" id="KW-0812">Transmembrane</keyword>
<dbReference type="GO" id="GO:0005524">
    <property type="term" value="F:ATP binding"/>
    <property type="evidence" value="ECO:0007669"/>
    <property type="project" value="UniProtKB-KW"/>
</dbReference>
<evidence type="ECO:0000256" key="9">
    <source>
        <dbReference type="SAM" id="SignalP"/>
    </source>
</evidence>
<dbReference type="CDD" id="cd00055">
    <property type="entry name" value="EGF_Lam"/>
    <property type="match status" value="1"/>
</dbReference>
<dbReference type="Pfam" id="PF01061">
    <property type="entry name" value="ABC2_membrane"/>
    <property type="match status" value="1"/>
</dbReference>
<dbReference type="InterPro" id="IPR013525">
    <property type="entry name" value="ABC2_TM"/>
</dbReference>
<feature type="transmembrane region" description="Helical" evidence="8">
    <location>
        <begin position="915"/>
        <end position="934"/>
    </location>
</feature>
<keyword evidence="2" id="KW-0813">Transport</keyword>
<dbReference type="SUPFAM" id="SSF52540">
    <property type="entry name" value="P-loop containing nucleoside triphosphate hydrolases"/>
    <property type="match status" value="1"/>
</dbReference>
<evidence type="ECO:0000313" key="12">
    <source>
        <dbReference type="Proteomes" id="UP001196530"/>
    </source>
</evidence>
<feature type="transmembrane region" description="Helical" evidence="8">
    <location>
        <begin position="847"/>
        <end position="872"/>
    </location>
</feature>
<dbReference type="PANTHER" id="PTHR48041">
    <property type="entry name" value="ABC TRANSPORTER G FAMILY MEMBER 28"/>
    <property type="match status" value="1"/>
</dbReference>
<keyword evidence="5" id="KW-0067">ATP-binding</keyword>
<feature type="transmembrane region" description="Helical" evidence="8">
    <location>
        <begin position="884"/>
        <end position="908"/>
    </location>
</feature>
<dbReference type="GO" id="GO:0140359">
    <property type="term" value="F:ABC-type transporter activity"/>
    <property type="evidence" value="ECO:0007669"/>
    <property type="project" value="InterPro"/>
</dbReference>
<dbReference type="InterPro" id="IPR000742">
    <property type="entry name" value="EGF"/>
</dbReference>
<keyword evidence="4" id="KW-0547">Nucleotide-binding</keyword>
<dbReference type="PROSITE" id="PS00022">
    <property type="entry name" value="EGF_1"/>
    <property type="match status" value="1"/>
</dbReference>
<feature type="transmembrane region" description="Helical" evidence="8">
    <location>
        <begin position="804"/>
        <end position="826"/>
    </location>
</feature>
<feature type="domain" description="ABC transporter" evidence="10">
    <location>
        <begin position="381"/>
        <end position="625"/>
    </location>
</feature>
<dbReference type="InterPro" id="IPR002049">
    <property type="entry name" value="LE_dom"/>
</dbReference>
<evidence type="ECO:0000259" key="10">
    <source>
        <dbReference type="PROSITE" id="PS50893"/>
    </source>
</evidence>
<dbReference type="GeneID" id="66126055"/>
<keyword evidence="7 8" id="KW-0472">Membrane</keyword>
<dbReference type="InterPro" id="IPR003593">
    <property type="entry name" value="AAA+_ATPase"/>
</dbReference>
<feature type="signal peptide" evidence="9">
    <location>
        <begin position="1"/>
        <end position="18"/>
    </location>
</feature>
<keyword evidence="9" id="KW-0732">Signal</keyword>
<evidence type="ECO:0000313" key="11">
    <source>
        <dbReference type="EMBL" id="KAG7819330.1"/>
    </source>
</evidence>
<sequence length="1026" mass="113009">MLRKKLLLALCLVGPLSAFSRNSDFSTLIKGDWQQLQDDVLEQLAMNAIGDSVPDKDGKCPPCFNCNLPNFECKQFSKCNPFTGRCECLDGFGGDDCSVPLCGALPDGSNRPKREVNETCHCEEGWGGINCNMCQIDSVCDAFVPGGLKGTCYHSGILVNRNFQMCDVTNSKILEVLNGKKPQVTFSCNKTSAKCNFQFWIAEEESFYCDLSKCKFNYDLGANTTHYNCEDVACKCLPGKMLCGQEGSIDISDFLTETIAGPADFSCDVADKDCKFSEPSMNDLITNVFGDPYITLHCESGECLHESEIPGFDQPGKPKFGVIDLLRIAGTIVGCAAIIGLGFYGIKRSPLFMDEGVVQLPPDDDPDMHDSLLDDYKPAIFSFENVSYTVAGKRVLNNAFGLVEPGECMAIMGGSGAGKTTLLDIIAGKNKGGEASGTFYVNGERITTKQDLVHFQKSVGFVNQEDFLIPTLSVYETVLNSALLRLPRNMSMATKKAKVNQILAELRILHIKDKLIGSDFERGISGGEKRRVAIACELVTSPSILFLDEPTSGLDGYNAFNVVECLVRLAKDYKRTVVFTIHQPRSNIVALFDKLVLLSEGQLVYSGLMSDCSNFFASNGYVCPAGYNIADYLIDITAGGSPITTLSPVDGDNHEHDIHTSLPANDVDDPTGEWQHYASHRDEFGNRVKSAGATSKSSSVVVASIFEQSLNAERLHSDIKELAEKFNNAQQDNNSAGSFFKSQGGKTRASFWTQLTILCSRTFKNSYRNPKLLMSHYALALIMGLFCSYLYYDVENNISGFQNRLGLFFFLLTLFGFSTLTGLHSFSVERLVFVRERSNNYYHPLSYYVSKLLCDVIPLRLFPPVILMAIIYPLVGLNMEGNKFWLSMLILVLFNLAASLEILIIGILIKEPGSATMVGVLVLLFSLLFAGLFINKDTIPVQISWFENISVFHYGYEALAVNEVNGLVLKEKKYGLDINVPGAVILSTFGFDVGAVRFDICWLAGMVGAFVVLGYLGLHYFVYETR</sequence>
<dbReference type="RefSeq" id="XP_043060209.1">
    <property type="nucleotide sequence ID" value="XM_043202433.1"/>
</dbReference>
<evidence type="ECO:0000256" key="7">
    <source>
        <dbReference type="ARBA" id="ARBA00023136"/>
    </source>
</evidence>
<feature type="transmembrane region" description="Helical" evidence="8">
    <location>
        <begin position="772"/>
        <end position="792"/>
    </location>
</feature>
<protein>
    <recommendedName>
        <fullName evidence="10">ABC transporter domain-containing protein</fullName>
    </recommendedName>
</protein>
<comment type="caution">
    <text evidence="11">The sequence shown here is derived from an EMBL/GenBank/DDBJ whole genome shotgun (WGS) entry which is preliminary data.</text>
</comment>
<reference evidence="11" key="1">
    <citation type="journal article" date="2021" name="G3 (Bethesda)">
        <title>Genomic diversity, chromosomal rearrangements, and interspecies hybridization in the ogataea polymorpha species complex.</title>
        <authorList>
            <person name="Hanson S.J."/>
            <person name="Cinneide E.O."/>
            <person name="Salzberg L.I."/>
            <person name="Wolfe K.H."/>
            <person name="McGowan J."/>
            <person name="Fitzpatrick D.A."/>
            <person name="Matlin K."/>
        </authorList>
    </citation>
    <scope>NUCLEOTIDE SEQUENCE</scope>
    <source>
        <strain evidence="11">61-244</strain>
    </source>
</reference>
<proteinExistence type="predicted"/>
<dbReference type="InterPro" id="IPR017871">
    <property type="entry name" value="ABC_transporter-like_CS"/>
</dbReference>
<dbReference type="CDD" id="cd03213">
    <property type="entry name" value="ABCG_EPDR"/>
    <property type="match status" value="1"/>
</dbReference>
<evidence type="ECO:0000256" key="4">
    <source>
        <dbReference type="ARBA" id="ARBA00022741"/>
    </source>
</evidence>
<dbReference type="PROSITE" id="PS00211">
    <property type="entry name" value="ABC_TRANSPORTER_1"/>
    <property type="match status" value="1"/>
</dbReference>
<dbReference type="GO" id="GO:0016887">
    <property type="term" value="F:ATP hydrolysis activity"/>
    <property type="evidence" value="ECO:0007669"/>
    <property type="project" value="InterPro"/>
</dbReference>
<dbReference type="PANTHER" id="PTHR48041:SF2">
    <property type="entry name" value="ATP-DEPENDENT PERMEASE-RELATED"/>
    <property type="match status" value="1"/>
</dbReference>
<evidence type="ECO:0000256" key="2">
    <source>
        <dbReference type="ARBA" id="ARBA00022448"/>
    </source>
</evidence>
<dbReference type="Pfam" id="PF00005">
    <property type="entry name" value="ABC_tran"/>
    <property type="match status" value="1"/>
</dbReference>
<dbReference type="Gene3D" id="3.40.50.300">
    <property type="entry name" value="P-loop containing nucleotide triphosphate hydrolases"/>
    <property type="match status" value="1"/>
</dbReference>
<keyword evidence="6 8" id="KW-1133">Transmembrane helix</keyword>
<evidence type="ECO:0000256" key="6">
    <source>
        <dbReference type="ARBA" id="ARBA00022989"/>
    </source>
</evidence>
<dbReference type="AlphaFoldDB" id="A0AAN6DF78"/>
<dbReference type="InterPro" id="IPR050352">
    <property type="entry name" value="ABCG_transporters"/>
</dbReference>
<feature type="chain" id="PRO_5042826585" description="ABC transporter domain-containing protein" evidence="9">
    <location>
        <begin position="19"/>
        <end position="1026"/>
    </location>
</feature>
<evidence type="ECO:0000256" key="1">
    <source>
        <dbReference type="ARBA" id="ARBA00004141"/>
    </source>
</evidence>